<sequence>MVSAVLVRFLLCILGWVRALIGVIRFVTRITHTKKVYIWV</sequence>
<dbReference type="EMBL" id="AP014938">
    <property type="protein sequence ID" value="BAS20467.1"/>
    <property type="molecule type" value="Genomic_DNA"/>
</dbReference>
<organism evidence="1">
    <name type="scientific">Rothia mucilaginosa</name>
    <dbReference type="NCBI Taxonomy" id="43675"/>
    <lineage>
        <taxon>Bacteria</taxon>
        <taxon>Bacillati</taxon>
        <taxon>Actinomycetota</taxon>
        <taxon>Actinomycetes</taxon>
        <taxon>Micrococcales</taxon>
        <taxon>Micrococcaceae</taxon>
        <taxon>Rothia</taxon>
    </lineage>
</organism>
<evidence type="ECO:0000313" key="1">
    <source>
        <dbReference type="EMBL" id="BAS20467.1"/>
    </source>
</evidence>
<reference evidence="2" key="1">
    <citation type="submission" date="2015-08" db="EMBL/GenBank/DDBJ databases">
        <title>Complete genome sequence of Rothia mucilaginosa strain NUM-Rm6536.</title>
        <authorList>
            <person name="Nambu T."/>
        </authorList>
    </citation>
    <scope>NUCLEOTIDE SEQUENCE [LARGE SCALE GENOMIC DNA]</scope>
    <source>
        <strain evidence="2">NUM-Rm6536</strain>
    </source>
</reference>
<name>A0A0K2S0W5_9MICC</name>
<gene>
    <name evidence="1" type="ORF">RM6536_1220</name>
</gene>
<evidence type="ECO:0000313" key="2">
    <source>
        <dbReference type="Proteomes" id="UP000066203"/>
    </source>
</evidence>
<proteinExistence type="predicted"/>
<accession>A0A0K2S0W5</accession>
<dbReference type="AlphaFoldDB" id="A0A0K2S0W5"/>
<dbReference type="Proteomes" id="UP000066203">
    <property type="component" value="Chromosome"/>
</dbReference>
<protein>
    <submittedName>
        <fullName evidence="1">Uncharacterized protein</fullName>
    </submittedName>
</protein>